<reference evidence="2 3" key="1">
    <citation type="submission" date="2024-02" db="EMBL/GenBank/DDBJ databases">
        <authorList>
            <person name="Vignale AGUSTIN F."/>
            <person name="Sosa J E."/>
            <person name="Modenutti C."/>
        </authorList>
    </citation>
    <scope>NUCLEOTIDE SEQUENCE [LARGE SCALE GENOMIC DNA]</scope>
</reference>
<organism evidence="2 3">
    <name type="scientific">Ilex paraguariensis</name>
    <name type="common">yerba mate</name>
    <dbReference type="NCBI Taxonomy" id="185542"/>
    <lineage>
        <taxon>Eukaryota</taxon>
        <taxon>Viridiplantae</taxon>
        <taxon>Streptophyta</taxon>
        <taxon>Embryophyta</taxon>
        <taxon>Tracheophyta</taxon>
        <taxon>Spermatophyta</taxon>
        <taxon>Magnoliopsida</taxon>
        <taxon>eudicotyledons</taxon>
        <taxon>Gunneridae</taxon>
        <taxon>Pentapetalae</taxon>
        <taxon>asterids</taxon>
        <taxon>campanulids</taxon>
        <taxon>Aquifoliales</taxon>
        <taxon>Aquifoliaceae</taxon>
        <taxon>Ilex</taxon>
    </lineage>
</organism>
<feature type="compositionally biased region" description="Polar residues" evidence="1">
    <location>
        <begin position="19"/>
        <end position="32"/>
    </location>
</feature>
<comment type="caution">
    <text evidence="2">The sequence shown here is derived from an EMBL/GenBank/DDBJ whole genome shotgun (WGS) entry which is preliminary data.</text>
</comment>
<dbReference type="Proteomes" id="UP001642360">
    <property type="component" value="Unassembled WGS sequence"/>
</dbReference>
<gene>
    <name evidence="2" type="ORF">ILEXP_LOCUS14240</name>
</gene>
<proteinExistence type="predicted"/>
<dbReference type="EMBL" id="CAUOFW020001569">
    <property type="protein sequence ID" value="CAK9146397.1"/>
    <property type="molecule type" value="Genomic_DNA"/>
</dbReference>
<dbReference type="AlphaFoldDB" id="A0ABC8RWK5"/>
<evidence type="ECO:0000256" key="1">
    <source>
        <dbReference type="SAM" id="MobiDB-lite"/>
    </source>
</evidence>
<name>A0ABC8RWK5_9AQUA</name>
<feature type="region of interest" description="Disordered" evidence="1">
    <location>
        <begin position="1"/>
        <end position="38"/>
    </location>
</feature>
<protein>
    <submittedName>
        <fullName evidence="2">Uncharacterized protein</fullName>
    </submittedName>
</protein>
<keyword evidence="3" id="KW-1185">Reference proteome</keyword>
<evidence type="ECO:0000313" key="2">
    <source>
        <dbReference type="EMBL" id="CAK9146397.1"/>
    </source>
</evidence>
<sequence length="63" mass="7333">MDTWKWSDGRWANGKAVQTKPTSPWASTHPSQTTATRRRTRLAKPMVFGLDFRLFQTKVDILR</sequence>
<accession>A0ABC8RWK5</accession>
<evidence type="ECO:0000313" key="3">
    <source>
        <dbReference type="Proteomes" id="UP001642360"/>
    </source>
</evidence>